<organism evidence="2 3">
    <name type="scientific">Homarus americanus</name>
    <name type="common">American lobster</name>
    <dbReference type="NCBI Taxonomy" id="6706"/>
    <lineage>
        <taxon>Eukaryota</taxon>
        <taxon>Metazoa</taxon>
        <taxon>Ecdysozoa</taxon>
        <taxon>Arthropoda</taxon>
        <taxon>Crustacea</taxon>
        <taxon>Multicrustacea</taxon>
        <taxon>Malacostraca</taxon>
        <taxon>Eumalacostraca</taxon>
        <taxon>Eucarida</taxon>
        <taxon>Decapoda</taxon>
        <taxon>Pleocyemata</taxon>
        <taxon>Astacidea</taxon>
        <taxon>Nephropoidea</taxon>
        <taxon>Nephropidae</taxon>
        <taxon>Homarus</taxon>
    </lineage>
</organism>
<dbReference type="Pfam" id="PF22493">
    <property type="entry name" value="PUF_NOP9"/>
    <property type="match status" value="1"/>
</dbReference>
<dbReference type="GO" id="GO:0030688">
    <property type="term" value="C:preribosome, small subunit precursor"/>
    <property type="evidence" value="ECO:0007669"/>
    <property type="project" value="TreeGrafter"/>
</dbReference>
<accession>A0A8J5MPD6</accession>
<name>A0A8J5MPD6_HOMAM</name>
<dbReference type="GO" id="GO:0003723">
    <property type="term" value="F:RNA binding"/>
    <property type="evidence" value="ECO:0007669"/>
    <property type="project" value="InterPro"/>
</dbReference>
<sequence>MATRGADGCKFKKKKKDNFLRQAKRHAKRGNFGLGKRLSEEEYNYYMRVFEQLKHVDGEEKEILVRNFFYELEREGQVKSLASNQVISRILDDALPLADIKQVQALSQVFATDLRPTCIDPYASHVLQTLLTLSLKYGQRGAVQKRCEENDEGETKEIIIEVTDEQREEFNTFMNKVGRFVYNNLEDFVCNTYASHVIRTVLEICSGVELQDSVKSSHRAQTTHALQKEVGKFITVPSKLKELLHDIAVRFTKLPNLSEIIQYDCGSAVLQSLLMVLRDVEEEQCQTLVTHILQHGLTGVSAYYDDGSNYEGVPVGLPTLFQDKPASRLLEVMIMSSTAEQQKEIFQQYFKGNMKTLVQHHSANFAVQKLLSSWKEKDTFGELFEEVCEALEAATEAQHMGVVHALSQACRRLSASQSRCMQALMQLLGCWEPERLQVQFAPMLLRMMPYKEYQAKHSEGNLPPISLQGALTLQELLHFHKPIKVVNSLLDMSVADLQVMACDPRGSHVVDAFVLSTFLGAKNREKFLNRFKGTCTSLACSKHGSRSLEALWKVASTKIKTQICSELVVDELKLKGSPFGIIIYTNFQVHMFRRGDKSDWQELIDKAEKKRKLFDDLLVESGGEQKKKKHKKKEVT</sequence>
<dbReference type="InterPro" id="IPR040000">
    <property type="entry name" value="NOP9"/>
</dbReference>
<dbReference type="PANTHER" id="PTHR13102:SF0">
    <property type="entry name" value="NUCLEOLAR PROTEIN 9"/>
    <property type="match status" value="1"/>
</dbReference>
<evidence type="ECO:0000256" key="1">
    <source>
        <dbReference type="ARBA" id="ARBA00022737"/>
    </source>
</evidence>
<dbReference type="OrthoDB" id="9987665at2759"/>
<dbReference type="PANTHER" id="PTHR13102">
    <property type="entry name" value="NUCLEOLAR PROTEIN 9"/>
    <property type="match status" value="1"/>
</dbReference>
<dbReference type="SMART" id="SM00025">
    <property type="entry name" value="Pumilio"/>
    <property type="match status" value="7"/>
</dbReference>
<comment type="caution">
    <text evidence="2">The sequence shown here is derived from an EMBL/GenBank/DDBJ whole genome shotgun (WGS) entry which is preliminary data.</text>
</comment>
<evidence type="ECO:0000313" key="2">
    <source>
        <dbReference type="EMBL" id="KAG7158750.1"/>
    </source>
</evidence>
<dbReference type="AlphaFoldDB" id="A0A8J5MPD6"/>
<dbReference type="InterPro" id="IPR001313">
    <property type="entry name" value="Pumilio_RNA-bd_rpt"/>
</dbReference>
<evidence type="ECO:0000313" key="3">
    <source>
        <dbReference type="Proteomes" id="UP000747542"/>
    </source>
</evidence>
<dbReference type="GO" id="GO:0030686">
    <property type="term" value="C:90S preribosome"/>
    <property type="evidence" value="ECO:0007669"/>
    <property type="project" value="TreeGrafter"/>
</dbReference>
<keyword evidence="3" id="KW-1185">Reference proteome</keyword>
<gene>
    <name evidence="2" type="primary">NOP9-L</name>
    <name evidence="2" type="ORF">Hamer_G011422</name>
</gene>
<dbReference type="GO" id="GO:0005730">
    <property type="term" value="C:nucleolus"/>
    <property type="evidence" value="ECO:0007669"/>
    <property type="project" value="TreeGrafter"/>
</dbReference>
<dbReference type="EMBL" id="JAHLQT010034478">
    <property type="protein sequence ID" value="KAG7158750.1"/>
    <property type="molecule type" value="Genomic_DNA"/>
</dbReference>
<dbReference type="GO" id="GO:0000472">
    <property type="term" value="P:endonucleolytic cleavage to generate mature 5'-end of SSU-rRNA from (SSU-rRNA, 5.8S rRNA, LSU-rRNA)"/>
    <property type="evidence" value="ECO:0007669"/>
    <property type="project" value="TreeGrafter"/>
</dbReference>
<dbReference type="GO" id="GO:0000447">
    <property type="term" value="P:endonucleolytic cleavage in ITS1 to separate SSU-rRNA from 5.8S rRNA and LSU-rRNA from tricistronic rRNA transcript (SSU-rRNA, 5.8S rRNA, LSU-rRNA)"/>
    <property type="evidence" value="ECO:0007669"/>
    <property type="project" value="TreeGrafter"/>
</dbReference>
<keyword evidence="1" id="KW-0677">Repeat</keyword>
<proteinExistence type="predicted"/>
<protein>
    <submittedName>
        <fullName evidence="2">Nucleolar protein 9-like</fullName>
    </submittedName>
</protein>
<reference evidence="2" key="1">
    <citation type="journal article" date="2021" name="Sci. Adv.">
        <title>The American lobster genome reveals insights on longevity, neural, and immune adaptations.</title>
        <authorList>
            <person name="Polinski J.M."/>
            <person name="Zimin A.V."/>
            <person name="Clark K.F."/>
            <person name="Kohn A.B."/>
            <person name="Sadowski N."/>
            <person name="Timp W."/>
            <person name="Ptitsyn A."/>
            <person name="Khanna P."/>
            <person name="Romanova D.Y."/>
            <person name="Williams P."/>
            <person name="Greenwood S.J."/>
            <person name="Moroz L.L."/>
            <person name="Walt D.R."/>
            <person name="Bodnar A.G."/>
        </authorList>
    </citation>
    <scope>NUCLEOTIDE SEQUENCE</scope>
    <source>
        <strain evidence="2">GMGI-L3</strain>
    </source>
</reference>
<dbReference type="GO" id="GO:0000056">
    <property type="term" value="P:ribosomal small subunit export from nucleus"/>
    <property type="evidence" value="ECO:0007669"/>
    <property type="project" value="TreeGrafter"/>
</dbReference>
<dbReference type="GO" id="GO:0000480">
    <property type="term" value="P:endonucleolytic cleavage in 5'-ETS of tricistronic rRNA transcript (SSU-rRNA, 5.8S rRNA, LSU-rRNA)"/>
    <property type="evidence" value="ECO:0007669"/>
    <property type="project" value="TreeGrafter"/>
</dbReference>
<dbReference type="Proteomes" id="UP000747542">
    <property type="component" value="Unassembled WGS sequence"/>
</dbReference>